<dbReference type="CDD" id="cd00093">
    <property type="entry name" value="HTH_XRE"/>
    <property type="match status" value="1"/>
</dbReference>
<dbReference type="InterPro" id="IPR011990">
    <property type="entry name" value="TPR-like_helical_dom_sf"/>
</dbReference>
<dbReference type="Gene3D" id="1.25.40.10">
    <property type="entry name" value="Tetratricopeptide repeat domain"/>
    <property type="match status" value="1"/>
</dbReference>
<proteinExistence type="predicted"/>
<evidence type="ECO:0000313" key="2">
    <source>
        <dbReference type="Proteomes" id="UP000600946"/>
    </source>
</evidence>
<gene>
    <name evidence="1" type="ORF">GCM10010326_01170</name>
</gene>
<organism evidence="1 2">
    <name type="scientific">Streptomyces xanthochromogenes</name>
    <dbReference type="NCBI Taxonomy" id="67384"/>
    <lineage>
        <taxon>Bacteria</taxon>
        <taxon>Bacillati</taxon>
        <taxon>Actinomycetota</taxon>
        <taxon>Actinomycetes</taxon>
        <taxon>Kitasatosporales</taxon>
        <taxon>Streptomycetaceae</taxon>
        <taxon>Streptomyces</taxon>
    </lineage>
</organism>
<dbReference type="GeneID" id="96288172"/>
<accession>A0ABQ2ZHF6</accession>
<sequence length="437" mass="46977">MAENTHPLALVRAAAGMTGVDLAREICAAATRHGLRSGVDKQRIRKWEVTGVRPDAESQEYIAEVFGIPLENIDVEAWPNWLPDAGMIPLGPASTVPALREALRASMDRSRRIVLSAISGTALTTLAGTWATTDVWQEVTGRTQGKLVGEDLVALLEETSARLTSLATQERQHTAPLIDAHLTTVTNLVADGRYSPSLGLRLHALAASLSQTVAWHRFDHGLHGEASRFWIAGLHSAHASGDHDMGAALLSDLAYQASWREDSRTAARILERALTRTQHPAARSLLHLRLARALAAQGEQRATLRALSAAEHLLGTPSPAPIPAWCSWLSEADLAVDSGRCLLDLGDTVQAHRLIAEGQALLPTSRDKTRGIFLAYRAQGHLSRGEPEAAAADALEALHLAERIGAPRCVQLVRDLAPAFTPYQTAQGVPDLLHAVA</sequence>
<comment type="caution">
    <text evidence="1">The sequence shown here is derived from an EMBL/GenBank/DDBJ whole genome shotgun (WGS) entry which is preliminary data.</text>
</comment>
<evidence type="ECO:0008006" key="3">
    <source>
        <dbReference type="Google" id="ProtNLM"/>
    </source>
</evidence>
<dbReference type="EMBL" id="BMUU01000001">
    <property type="protein sequence ID" value="GGY13650.1"/>
    <property type="molecule type" value="Genomic_DNA"/>
</dbReference>
<dbReference type="InterPro" id="IPR001387">
    <property type="entry name" value="Cro/C1-type_HTH"/>
</dbReference>
<evidence type="ECO:0000313" key="1">
    <source>
        <dbReference type="EMBL" id="GGY13650.1"/>
    </source>
</evidence>
<dbReference type="Proteomes" id="UP000600946">
    <property type="component" value="Unassembled WGS sequence"/>
</dbReference>
<keyword evidence="2" id="KW-1185">Reference proteome</keyword>
<reference evidence="2" key="1">
    <citation type="journal article" date="2019" name="Int. J. Syst. Evol. Microbiol.">
        <title>The Global Catalogue of Microorganisms (GCM) 10K type strain sequencing project: providing services to taxonomists for standard genome sequencing and annotation.</title>
        <authorList>
            <consortium name="The Broad Institute Genomics Platform"/>
            <consortium name="The Broad Institute Genome Sequencing Center for Infectious Disease"/>
            <person name="Wu L."/>
            <person name="Ma J."/>
        </authorList>
    </citation>
    <scope>NUCLEOTIDE SEQUENCE [LARGE SCALE GENOMIC DNA]</scope>
    <source>
        <strain evidence="2">JCM 4594</strain>
    </source>
</reference>
<dbReference type="RefSeq" id="WP_161250214.1">
    <property type="nucleotide sequence ID" value="NZ_BMUU01000001.1"/>
</dbReference>
<name>A0ABQ2ZHF6_9ACTN</name>
<protein>
    <recommendedName>
        <fullName evidence="3">XRE family transcriptional regulator</fullName>
    </recommendedName>
</protein>